<keyword evidence="9" id="KW-0282">Flagellum</keyword>
<proteinExistence type="inferred from homology"/>
<dbReference type="RefSeq" id="WP_092962473.1">
    <property type="nucleotide sequence ID" value="NZ_FOSQ01000013.1"/>
</dbReference>
<sequence length="509" mass="52213">MGLDLAFTVARSGLRLLERQMARASHDIANAGVDGHTRKVLEGRTLTAAGTGIGVRSQPVARDVDLALIAAQDRAKGDVAAGALREDLLRGVEAAHGSPENGDSVGGLMGGLRDAIVALREAPADAIRRGTVVTAAETLAGRLNSVSAAIGEARQQAQDAMRTEVEALNANLSAIAGLNDAIRREAASGRSTAELEDQRDQVIGQVSESLDITVIRRGNGEVTLVARGGITLPLEEGGRPFTLADATVGSGAWHGNGGTLPGVMLDGIDVTRRLAGGRLGAAAELRDATLPRMQAEADVAASQLAYRMEAQGLRLFTDDAGTVPDVTQPYAGSAMVGFAGAIRVNPDVVADPALVRDGTHAVVAAPGGPTAFTPNTATGPAGFATLLDRVLDFTFGAEVAAGTPQPGFASGGLGPDGTLSSPLSGLRTLEDYGSALVAEQAGTRAAATATRERAEGLRDVLASRLQQRSGVDVDKEVASMVQLQTAYGVNARVISTIQAMWDALFGAVR</sequence>
<keyword evidence="9" id="KW-0966">Cell projection</keyword>
<evidence type="ECO:0000313" key="9">
    <source>
        <dbReference type="EMBL" id="SFK98500.1"/>
    </source>
</evidence>
<organism evidence="9 10">
    <name type="scientific">Falsiroseomonas stagni DSM 19981</name>
    <dbReference type="NCBI Taxonomy" id="1123062"/>
    <lineage>
        <taxon>Bacteria</taxon>
        <taxon>Pseudomonadati</taxon>
        <taxon>Pseudomonadota</taxon>
        <taxon>Alphaproteobacteria</taxon>
        <taxon>Acetobacterales</taxon>
        <taxon>Roseomonadaceae</taxon>
        <taxon>Falsiroseomonas</taxon>
    </lineage>
</organism>
<keyword evidence="9" id="KW-0969">Cilium</keyword>
<keyword evidence="10" id="KW-1185">Reference proteome</keyword>
<evidence type="ECO:0000256" key="6">
    <source>
        <dbReference type="ARBA" id="ARBA00023143"/>
    </source>
</evidence>
<keyword evidence="5" id="KW-0964">Secreted</keyword>
<dbReference type="EMBL" id="FOSQ01000013">
    <property type="protein sequence ID" value="SFK98500.1"/>
    <property type="molecule type" value="Genomic_DNA"/>
</dbReference>
<dbReference type="AlphaFoldDB" id="A0A1I4E0G6"/>
<evidence type="ECO:0000256" key="3">
    <source>
        <dbReference type="ARBA" id="ARBA00009677"/>
    </source>
</evidence>
<comment type="similarity">
    <text evidence="3">Belongs to the flagella basal body rod proteins family.</text>
</comment>
<dbReference type="PANTHER" id="PTHR30033:SF1">
    <property type="entry name" value="FLAGELLAR HOOK-ASSOCIATED PROTEIN 1"/>
    <property type="match status" value="1"/>
</dbReference>
<dbReference type="InterPro" id="IPR010930">
    <property type="entry name" value="Flg_bb/hook_C_dom"/>
</dbReference>
<evidence type="ECO:0000259" key="7">
    <source>
        <dbReference type="Pfam" id="PF06429"/>
    </source>
</evidence>
<gene>
    <name evidence="9" type="ORF">SAMN02745775_11342</name>
</gene>
<dbReference type="Pfam" id="PF06429">
    <property type="entry name" value="Flg_bbr_C"/>
    <property type="match status" value="1"/>
</dbReference>
<dbReference type="PANTHER" id="PTHR30033">
    <property type="entry name" value="FLAGELLAR HOOK-ASSOCIATED PROTEIN 1"/>
    <property type="match status" value="1"/>
</dbReference>
<evidence type="ECO:0000256" key="1">
    <source>
        <dbReference type="ARBA" id="ARBA00004365"/>
    </source>
</evidence>
<feature type="domain" description="Flagellar hook-associated protein FlgK helical" evidence="8">
    <location>
        <begin position="101"/>
        <end position="311"/>
    </location>
</feature>
<dbReference type="GO" id="GO:0009424">
    <property type="term" value="C:bacterial-type flagellum hook"/>
    <property type="evidence" value="ECO:0007669"/>
    <property type="project" value="InterPro"/>
</dbReference>
<dbReference type="GO" id="GO:0044780">
    <property type="term" value="P:bacterial-type flagellum assembly"/>
    <property type="evidence" value="ECO:0007669"/>
    <property type="project" value="InterPro"/>
</dbReference>
<evidence type="ECO:0000256" key="4">
    <source>
        <dbReference type="ARBA" id="ARBA00016244"/>
    </source>
</evidence>
<dbReference type="STRING" id="1123062.SAMN02745775_11342"/>
<dbReference type="InterPro" id="IPR002371">
    <property type="entry name" value="FlgK"/>
</dbReference>
<keyword evidence="6" id="KW-0975">Bacterial flagellum</keyword>
<dbReference type="OrthoDB" id="7181295at2"/>
<dbReference type="SUPFAM" id="SSF64518">
    <property type="entry name" value="Phase 1 flagellin"/>
    <property type="match status" value="1"/>
</dbReference>
<dbReference type="InterPro" id="IPR053927">
    <property type="entry name" value="FlgK_helical"/>
</dbReference>
<name>A0A1I4E0G6_9PROT</name>
<evidence type="ECO:0000313" key="10">
    <source>
        <dbReference type="Proteomes" id="UP000199473"/>
    </source>
</evidence>
<dbReference type="Pfam" id="PF22638">
    <property type="entry name" value="FlgK_D1"/>
    <property type="match status" value="1"/>
</dbReference>
<evidence type="ECO:0000259" key="8">
    <source>
        <dbReference type="Pfam" id="PF22638"/>
    </source>
</evidence>
<feature type="domain" description="Flagellar basal-body/hook protein C-terminal" evidence="7">
    <location>
        <begin position="468"/>
        <end position="504"/>
    </location>
</feature>
<dbReference type="GO" id="GO:0005576">
    <property type="term" value="C:extracellular region"/>
    <property type="evidence" value="ECO:0007669"/>
    <property type="project" value="UniProtKB-SubCell"/>
</dbReference>
<evidence type="ECO:0000256" key="5">
    <source>
        <dbReference type="ARBA" id="ARBA00022525"/>
    </source>
</evidence>
<reference evidence="9 10" key="1">
    <citation type="submission" date="2016-10" db="EMBL/GenBank/DDBJ databases">
        <authorList>
            <person name="de Groot N.N."/>
        </authorList>
    </citation>
    <scope>NUCLEOTIDE SEQUENCE [LARGE SCALE GENOMIC DNA]</scope>
    <source>
        <strain evidence="9 10">DSM 19981</strain>
    </source>
</reference>
<dbReference type="GO" id="GO:0005198">
    <property type="term" value="F:structural molecule activity"/>
    <property type="evidence" value="ECO:0007669"/>
    <property type="project" value="InterPro"/>
</dbReference>
<dbReference type="Proteomes" id="UP000199473">
    <property type="component" value="Unassembled WGS sequence"/>
</dbReference>
<protein>
    <recommendedName>
        <fullName evidence="4">Flagellar hook-associated protein 1</fullName>
    </recommendedName>
</protein>
<accession>A0A1I4E0G6</accession>
<evidence type="ECO:0000256" key="2">
    <source>
        <dbReference type="ARBA" id="ARBA00004613"/>
    </source>
</evidence>
<comment type="subcellular location">
    <subcellularLocation>
        <location evidence="1">Bacterial flagellum</location>
    </subcellularLocation>
    <subcellularLocation>
        <location evidence="2">Secreted</location>
    </subcellularLocation>
</comment>